<dbReference type="OMA" id="HLEWWKK"/>
<evidence type="ECO:0008006" key="3">
    <source>
        <dbReference type="Google" id="ProtNLM"/>
    </source>
</evidence>
<evidence type="ECO:0000313" key="1">
    <source>
        <dbReference type="EMBL" id="KIA77173.1"/>
    </source>
</evidence>
<reference evidence="1 2" key="1">
    <citation type="journal article" date="2014" name="Mol. Biol. Evol.">
        <title>Massive expansion of Ubiquitination-related gene families within the Chlamydiae.</title>
        <authorList>
            <person name="Domman D."/>
            <person name="Collingro A."/>
            <person name="Lagkouvardos I."/>
            <person name="Gehre L."/>
            <person name="Weinmaier T."/>
            <person name="Rattei T."/>
            <person name="Subtil A."/>
            <person name="Horn M."/>
        </authorList>
    </citation>
    <scope>NUCLEOTIDE SEQUENCE [LARGE SCALE GENOMIC DNA]</scope>
    <source>
        <strain evidence="1 2">OEW1</strain>
    </source>
</reference>
<comment type="caution">
    <text evidence="1">The sequence shown here is derived from an EMBL/GenBank/DDBJ whole genome shotgun (WGS) entry which is preliminary data.</text>
</comment>
<dbReference type="RefSeq" id="WP_006342642.1">
    <property type="nucleotide sequence ID" value="NZ_BAWW01000001.1"/>
</dbReference>
<dbReference type="EMBL" id="JSAM01000089">
    <property type="protein sequence ID" value="KIA77173.1"/>
    <property type="molecule type" value="Genomic_DNA"/>
</dbReference>
<dbReference type="AlphaFoldDB" id="A0A0C1EAU1"/>
<accession>A0A0C1EAU1</accession>
<sequence>MQGIEKRINKDGSFTYRARIRIKGNPSASESFTSLAFAKKWKRDTESAIEHGRFQFSSLAKKHKLAELIDRYIESILSTKPKNARNVKQHLLW</sequence>
<dbReference type="Proteomes" id="UP000031307">
    <property type="component" value="Unassembled WGS sequence"/>
</dbReference>
<gene>
    <name evidence="1" type="ORF">DB43_GT00140</name>
</gene>
<name>A0A0C1EAU1_9BACT</name>
<organism evidence="1 2">
    <name type="scientific">Parachlamydia acanthamoebae</name>
    <dbReference type="NCBI Taxonomy" id="83552"/>
    <lineage>
        <taxon>Bacteria</taxon>
        <taxon>Pseudomonadati</taxon>
        <taxon>Chlamydiota</taxon>
        <taxon>Chlamydiia</taxon>
        <taxon>Parachlamydiales</taxon>
        <taxon>Parachlamydiaceae</taxon>
        <taxon>Parachlamydia</taxon>
    </lineage>
</organism>
<proteinExistence type="predicted"/>
<protein>
    <recommendedName>
        <fullName evidence="3">Integrase</fullName>
    </recommendedName>
</protein>
<evidence type="ECO:0000313" key="2">
    <source>
        <dbReference type="Proteomes" id="UP000031307"/>
    </source>
</evidence>
<dbReference type="PATRIC" id="fig|83552.4.peg.1678"/>